<comment type="caution">
    <text evidence="2">The sequence shown here is derived from an EMBL/GenBank/DDBJ whole genome shotgun (WGS) entry which is preliminary data.</text>
</comment>
<dbReference type="RefSeq" id="WP_169211724.1">
    <property type="nucleotide sequence ID" value="NZ_JAATNW010000007.1"/>
</dbReference>
<reference evidence="2 3" key="1">
    <citation type="submission" date="2020-03" db="EMBL/GenBank/DDBJ databases">
        <title>Alteromonas ponticola sp. nov., isolated from seawater.</title>
        <authorList>
            <person name="Yoon J.-H."/>
            <person name="Kim Y.-O."/>
        </authorList>
    </citation>
    <scope>NUCLEOTIDE SEQUENCE [LARGE SCALE GENOMIC DNA]</scope>
    <source>
        <strain evidence="2 3">MYP5</strain>
    </source>
</reference>
<dbReference type="Pfam" id="PF13508">
    <property type="entry name" value="Acetyltransf_7"/>
    <property type="match status" value="1"/>
</dbReference>
<name>A0ABX1R413_9ALTE</name>
<dbReference type="InterPro" id="IPR016181">
    <property type="entry name" value="Acyl_CoA_acyltransferase"/>
</dbReference>
<dbReference type="Gene3D" id="3.40.630.30">
    <property type="match status" value="1"/>
</dbReference>
<accession>A0ABX1R413</accession>
<feature type="domain" description="N-acetyltransferase" evidence="1">
    <location>
        <begin position="5"/>
        <end position="157"/>
    </location>
</feature>
<dbReference type="SUPFAM" id="SSF55729">
    <property type="entry name" value="Acyl-CoA N-acyltransferases (Nat)"/>
    <property type="match status" value="1"/>
</dbReference>
<keyword evidence="3" id="KW-1185">Reference proteome</keyword>
<evidence type="ECO:0000313" key="2">
    <source>
        <dbReference type="EMBL" id="NMH61173.1"/>
    </source>
</evidence>
<organism evidence="2 3">
    <name type="scientific">Alteromonas ponticola</name>
    <dbReference type="NCBI Taxonomy" id="2720613"/>
    <lineage>
        <taxon>Bacteria</taxon>
        <taxon>Pseudomonadati</taxon>
        <taxon>Pseudomonadota</taxon>
        <taxon>Gammaproteobacteria</taxon>
        <taxon>Alteromonadales</taxon>
        <taxon>Alteromonadaceae</taxon>
        <taxon>Alteromonas/Salinimonas group</taxon>
        <taxon>Alteromonas</taxon>
    </lineage>
</organism>
<dbReference type="EMBL" id="JAATNW010000007">
    <property type="protein sequence ID" value="NMH61173.1"/>
    <property type="molecule type" value="Genomic_DNA"/>
</dbReference>
<dbReference type="InterPro" id="IPR000182">
    <property type="entry name" value="GNAT_dom"/>
</dbReference>
<evidence type="ECO:0000313" key="3">
    <source>
        <dbReference type="Proteomes" id="UP000709336"/>
    </source>
</evidence>
<proteinExistence type="predicted"/>
<dbReference type="Proteomes" id="UP000709336">
    <property type="component" value="Unassembled WGS sequence"/>
</dbReference>
<gene>
    <name evidence="2" type="ORF">HCJ96_14165</name>
</gene>
<evidence type="ECO:0000259" key="1">
    <source>
        <dbReference type="PROSITE" id="PS51186"/>
    </source>
</evidence>
<dbReference type="PROSITE" id="PS51186">
    <property type="entry name" value="GNAT"/>
    <property type="match status" value="1"/>
</dbReference>
<sequence>MDTNITIREFKESDLKSVKQIINDNQMFPSEYLDDMVSGFLKKETEELWFVSETDENEVISIAYCAPERMTEGTWNLLLIAISKKMQGRGIGSDLVAHVEQDLKLKDARILLVETSGLPDYTLTRNFYSKCGFTQIAVIPEYYDDSDDKIVFWKLLK</sequence>
<dbReference type="CDD" id="cd04301">
    <property type="entry name" value="NAT_SF"/>
    <property type="match status" value="1"/>
</dbReference>
<protein>
    <submittedName>
        <fullName evidence="2">GNAT family N-acetyltransferase</fullName>
    </submittedName>
</protein>